<dbReference type="GO" id="GO:0032259">
    <property type="term" value="P:methylation"/>
    <property type="evidence" value="ECO:0007669"/>
    <property type="project" value="UniProtKB-KW"/>
</dbReference>
<evidence type="ECO:0000259" key="4">
    <source>
        <dbReference type="Pfam" id="PF13649"/>
    </source>
</evidence>
<evidence type="ECO:0000313" key="5">
    <source>
        <dbReference type="EMBL" id="EXI90604.1"/>
    </source>
</evidence>
<evidence type="ECO:0000256" key="2">
    <source>
        <dbReference type="ARBA" id="ARBA00022679"/>
    </source>
</evidence>
<dbReference type="EMBL" id="JEMY01000004">
    <property type="protein sequence ID" value="EXI90604.1"/>
    <property type="molecule type" value="Genomic_DNA"/>
</dbReference>
<evidence type="ECO:0000313" key="6">
    <source>
        <dbReference type="Proteomes" id="UP000022141"/>
    </source>
</evidence>
<organism evidence="5 6">
    <name type="scientific">Accumulibacter regalis</name>
    <dbReference type="NCBI Taxonomy" id="522306"/>
    <lineage>
        <taxon>Bacteria</taxon>
        <taxon>Pseudomonadati</taxon>
        <taxon>Pseudomonadota</taxon>
        <taxon>Betaproteobacteria</taxon>
        <taxon>Candidatus Accumulibacter</taxon>
    </lineage>
</organism>
<dbReference type="PATRIC" id="fig|1454004.3.peg.474"/>
<reference evidence="5" key="1">
    <citation type="submission" date="2014-02" db="EMBL/GenBank/DDBJ databases">
        <title>Expanding our view of genomic diversity in Candidatus Accumulibacter clades.</title>
        <authorList>
            <person name="Skennerton C.T."/>
            <person name="Barr J.J."/>
            <person name="Slater F.R."/>
            <person name="Bond P.L."/>
            <person name="Tyson G.W."/>
        </authorList>
    </citation>
    <scope>NUCLEOTIDE SEQUENCE [LARGE SCALE GENOMIC DNA]</scope>
</reference>
<feature type="domain" description="Methyltransferase" evidence="4">
    <location>
        <begin position="46"/>
        <end position="148"/>
    </location>
</feature>
<dbReference type="InterPro" id="IPR029063">
    <property type="entry name" value="SAM-dependent_MTases_sf"/>
</dbReference>
<dbReference type="PANTHER" id="PTHR43464">
    <property type="entry name" value="METHYLTRANSFERASE"/>
    <property type="match status" value="1"/>
</dbReference>
<dbReference type="PANTHER" id="PTHR43464:SF19">
    <property type="entry name" value="UBIQUINONE BIOSYNTHESIS O-METHYLTRANSFERASE, MITOCHONDRIAL"/>
    <property type="match status" value="1"/>
</dbReference>
<dbReference type="CDD" id="cd02440">
    <property type="entry name" value="AdoMet_MTases"/>
    <property type="match status" value="1"/>
</dbReference>
<keyword evidence="3" id="KW-0949">S-adenosyl-L-methionine</keyword>
<dbReference type="InterPro" id="IPR041698">
    <property type="entry name" value="Methyltransf_25"/>
</dbReference>
<dbReference type="GO" id="GO:0008168">
    <property type="term" value="F:methyltransferase activity"/>
    <property type="evidence" value="ECO:0007669"/>
    <property type="project" value="UniProtKB-KW"/>
</dbReference>
<dbReference type="AlphaFoldDB" id="A0A011RH96"/>
<gene>
    <name evidence="5" type="ORF">AW11_00461</name>
</gene>
<dbReference type="STRING" id="1454004.AW11_00461"/>
<keyword evidence="1 5" id="KW-0489">Methyltransferase</keyword>
<dbReference type="eggNOG" id="COG0500">
    <property type="taxonomic scope" value="Bacteria"/>
</dbReference>
<evidence type="ECO:0000256" key="1">
    <source>
        <dbReference type="ARBA" id="ARBA00022603"/>
    </source>
</evidence>
<evidence type="ECO:0000256" key="3">
    <source>
        <dbReference type="ARBA" id="ARBA00022691"/>
    </source>
</evidence>
<sequence length="281" mass="30958">MPPPVSLVESYDRYFASRLYEQRYPQANPSTLAIVLDQLGAQGGSVLDIGCGSGRYAEALLERTPLSVVACDVSREAIDELSSRYAGHVASGRLRPLLGDLSVVAKSIDPDERFDLAIMLFGVLAHIYSRALRRQTLAAIRVLLRPGGRIVVSVPNAGRRFPRQQVASRKLVEAGHLELGDVLYERTSDDGVVEMYYHLYGLDEFVQELEEQGFRILHVGAESVLPESGVVRSKVLHKLDRLLTRLLPLRYAYGFLAVAEASGDGDESTRMAQPPAPGQRQ</sequence>
<keyword evidence="6" id="KW-1185">Reference proteome</keyword>
<proteinExistence type="predicted"/>
<accession>A0A011RH96</accession>
<dbReference type="Proteomes" id="UP000022141">
    <property type="component" value="Unassembled WGS sequence"/>
</dbReference>
<dbReference type="SUPFAM" id="SSF53335">
    <property type="entry name" value="S-adenosyl-L-methionine-dependent methyltransferases"/>
    <property type="match status" value="1"/>
</dbReference>
<dbReference type="Pfam" id="PF13649">
    <property type="entry name" value="Methyltransf_25"/>
    <property type="match status" value="1"/>
</dbReference>
<name>A0A011RH96_ACCRE</name>
<keyword evidence="2" id="KW-0808">Transferase</keyword>
<protein>
    <submittedName>
        <fullName evidence="5">Methyltransferase</fullName>
    </submittedName>
</protein>
<dbReference type="Gene3D" id="3.40.50.150">
    <property type="entry name" value="Vaccinia Virus protein VP39"/>
    <property type="match status" value="1"/>
</dbReference>
<comment type="caution">
    <text evidence="5">The sequence shown here is derived from an EMBL/GenBank/DDBJ whole genome shotgun (WGS) entry which is preliminary data.</text>
</comment>